<dbReference type="GO" id="GO:0038023">
    <property type="term" value="F:signaling receptor activity"/>
    <property type="evidence" value="ECO:0007669"/>
    <property type="project" value="InterPro"/>
</dbReference>
<evidence type="ECO:0000256" key="12">
    <source>
        <dbReference type="ARBA" id="ARBA00023286"/>
    </source>
</evidence>
<evidence type="ECO:0000313" key="22">
    <source>
        <dbReference type="Proteomes" id="UP000694866"/>
    </source>
</evidence>
<feature type="disulfide bond" evidence="17">
    <location>
        <begin position="736"/>
        <end position="792"/>
    </location>
</feature>
<feature type="binding site" evidence="15">
    <location>
        <position position="724"/>
    </location>
    <ligand>
        <name>L-glutamate</name>
        <dbReference type="ChEBI" id="CHEBI:29985"/>
    </ligand>
</feature>
<keyword evidence="17" id="KW-1015">Disulfide bond</keyword>
<dbReference type="RefSeq" id="XP_011312484.1">
    <property type="nucleotide sequence ID" value="XM_011314182.1"/>
</dbReference>
<dbReference type="InterPro" id="IPR028082">
    <property type="entry name" value="Peripla_BP_I"/>
</dbReference>
<dbReference type="SUPFAM" id="SSF53850">
    <property type="entry name" value="Periplasmic binding protein-like II"/>
    <property type="match status" value="1"/>
</dbReference>
<dbReference type="GO" id="GO:0015276">
    <property type="term" value="F:ligand-gated monoatomic ion channel activity"/>
    <property type="evidence" value="ECO:0007669"/>
    <property type="project" value="InterPro"/>
</dbReference>
<gene>
    <name evidence="23" type="primary">LOC105272203</name>
</gene>
<keyword evidence="6" id="KW-0770">Synapse</keyword>
<feature type="site" description="Interaction with the cone snail toxin Con-ikot-ikot" evidence="16">
    <location>
        <position position="770"/>
    </location>
</feature>
<evidence type="ECO:0000256" key="8">
    <source>
        <dbReference type="ARBA" id="ARBA00023136"/>
    </source>
</evidence>
<reference evidence="23" key="1">
    <citation type="submission" date="2025-08" db="UniProtKB">
        <authorList>
            <consortium name="RefSeq"/>
        </authorList>
    </citation>
    <scope>IDENTIFICATION</scope>
    <source>
        <strain evidence="23">USDA-PBARC FA_bdor</strain>
        <tissue evidence="23">Whole organism</tissue>
    </source>
</reference>
<evidence type="ECO:0000256" key="18">
    <source>
        <dbReference type="SAM" id="Phobius"/>
    </source>
</evidence>
<keyword evidence="4 18" id="KW-0812">Transmembrane</keyword>
<dbReference type="AlphaFoldDB" id="A0A9R1TKN8"/>
<evidence type="ECO:0000256" key="16">
    <source>
        <dbReference type="PIRSR" id="PIRSR601508-2"/>
    </source>
</evidence>
<evidence type="ECO:0000256" key="14">
    <source>
        <dbReference type="ARBA" id="ARBA00034104"/>
    </source>
</evidence>
<evidence type="ECO:0000256" key="3">
    <source>
        <dbReference type="ARBA" id="ARBA00022475"/>
    </source>
</evidence>
<dbReference type="Gene3D" id="1.10.287.70">
    <property type="match status" value="1"/>
</dbReference>
<dbReference type="OrthoDB" id="5984008at2759"/>
<dbReference type="SMART" id="SM00918">
    <property type="entry name" value="Lig_chan-Glu_bd"/>
    <property type="match status" value="1"/>
</dbReference>
<feature type="binding site" evidence="15">
    <location>
        <position position="507"/>
    </location>
    <ligand>
        <name>L-glutamate</name>
        <dbReference type="ChEBI" id="CHEBI:29985"/>
    </ligand>
</feature>
<dbReference type="Pfam" id="PF10613">
    <property type="entry name" value="Lig_chan-Glu_bd"/>
    <property type="match status" value="1"/>
</dbReference>
<evidence type="ECO:0000259" key="20">
    <source>
        <dbReference type="SMART" id="SM00079"/>
    </source>
</evidence>
<dbReference type="KEGG" id="fas:105272203"/>
<feature type="transmembrane region" description="Helical" evidence="18">
    <location>
        <begin position="626"/>
        <end position="645"/>
    </location>
</feature>
<dbReference type="InterPro" id="IPR001508">
    <property type="entry name" value="Iono_Glu_rcpt_met"/>
</dbReference>
<dbReference type="FunFam" id="1.10.287.70:FF:000010">
    <property type="entry name" value="Putative glutamate receptor ionotropic kainate 1"/>
    <property type="match status" value="1"/>
</dbReference>
<comment type="subcellular location">
    <subcellularLocation>
        <location evidence="14">Postsynaptic cell membrane</location>
        <topology evidence="14">Multi-pass membrane protein</topology>
    </subcellularLocation>
</comment>
<proteinExistence type="inferred from homology"/>
<keyword evidence="5 18" id="KW-1133">Transmembrane helix</keyword>
<keyword evidence="9 23" id="KW-0675">Receptor</keyword>
<dbReference type="Gene3D" id="3.40.50.2300">
    <property type="match status" value="2"/>
</dbReference>
<evidence type="ECO:0000259" key="21">
    <source>
        <dbReference type="SMART" id="SM00918"/>
    </source>
</evidence>
<feature type="transmembrane region" description="Helical" evidence="18">
    <location>
        <begin position="809"/>
        <end position="833"/>
    </location>
</feature>
<evidence type="ECO:0000256" key="13">
    <source>
        <dbReference type="ARBA" id="ARBA00023303"/>
    </source>
</evidence>
<evidence type="ECO:0000313" key="23">
    <source>
        <dbReference type="RefSeq" id="XP_011312484.1"/>
    </source>
</evidence>
<evidence type="ECO:0000256" key="4">
    <source>
        <dbReference type="ARBA" id="ARBA00022692"/>
    </source>
</evidence>
<evidence type="ECO:0000256" key="10">
    <source>
        <dbReference type="ARBA" id="ARBA00023180"/>
    </source>
</evidence>
<protein>
    <submittedName>
        <fullName evidence="23">Glutamate receptor ionotropic, kainate 2</fullName>
    </submittedName>
</protein>
<feature type="site" description="Crucial to convey clamshell closure to channel opening" evidence="16">
    <location>
        <position position="652"/>
    </location>
</feature>
<dbReference type="FunFam" id="3.40.190.10:FF:000061">
    <property type="entry name" value="Glutamate receptor, ionotropic kainate"/>
    <property type="match status" value="1"/>
</dbReference>
<dbReference type="InterPro" id="IPR019594">
    <property type="entry name" value="Glu/Gly-bd"/>
</dbReference>
<dbReference type="Proteomes" id="UP000694866">
    <property type="component" value="Unplaced"/>
</dbReference>
<keyword evidence="3" id="KW-1003">Cell membrane</keyword>
<feature type="signal peptide" evidence="19">
    <location>
        <begin position="1"/>
        <end position="19"/>
    </location>
</feature>
<dbReference type="SUPFAM" id="SSF53822">
    <property type="entry name" value="Periplasmic binding protein-like I"/>
    <property type="match status" value="1"/>
</dbReference>
<keyword evidence="2" id="KW-0813">Transport</keyword>
<evidence type="ECO:0000256" key="7">
    <source>
        <dbReference type="ARBA" id="ARBA00023065"/>
    </source>
</evidence>
<feature type="site" description="Interaction with the cone snail toxin Con-ikot-ikot" evidence="16">
    <location>
        <position position="679"/>
    </location>
</feature>
<keyword evidence="7" id="KW-0406">Ion transport</keyword>
<dbReference type="InterPro" id="IPR015683">
    <property type="entry name" value="Ionotropic_Glu_rcpt"/>
</dbReference>
<sequence length="906" mass="101948">MMVFTLTFIFLTVIPTALSAPKPVNIGAIFHEEEEANHLAFTRALGELKKDALISSYELKPIVIFVNSSTDSFKTYLAACSLIEQGVIAIFGPGNPFTSNIVSSVTTKYHIPHIEYVFRRADDTKYTDTTINMYPDGDIIADALADIFVSMHWTQFTVLYDTDDGLSRLHRVLEKHGPHDFPVTIRQLNPSIDKLTNEPDYRPLLKEVANSSDYNVIFEVKPPNLRRIIQQAHDVKLLRDYYHYLITDLHSPTDMMVEILNKSSANVTALQLLTDDVTEYDLTTVESAVLFDGVFLLNEALELFNKRNMNDEEEAVDIESGPYTCSYPENVEKYKAGATLISLMREVTTDGSVSGPIIYRENGARSFKLIFKEFHNERIATSGHWDDGELMVSSTQEDREAQAQQSIEKRKFLVTSRKQEPYIMEVTDGSTRGVQYVSPNRRFEGYAIDLIEELSQLLKFTYAFELVPDGEYGREDPDTRQWSGLIGRLLRREADLAICDLTITKARESAVDFTMPFMDLGISILFAKSEDKEPELWSFLSPFSADVWMYMTTAYVLTSVLFWFQARIAPDEWIAAHPCESEPEELENNFTLLNSLWSFAGTLVQQGSDIVPSAGSLRMAGGMWSFFVLIMVSSYTANLAAFLTATKMDVSVSSVTELAGQTKIKYGAVNGGSTSGFFRGSNTSMYQRMWATMNEAKPSVFTKTNDEGIERVAKGKKTYAFLMESTGIEYAIERDCNLMKVGDLLDSKGYGIALPPNSPYRTQFSEAILKLQERGVLRELKKKWWLQGSKQCTANAPEPSSGELTMAHVGGVFLVLSFGLILAFVFAIIEFIWRVRKIAVDEKIHPLDAFIAELKFVLNFRAETKPVRNSKSAQSSRSSTEELTNTIAGERSMGGSFMQLDILDRK</sequence>
<dbReference type="Pfam" id="PF01094">
    <property type="entry name" value="ANF_receptor"/>
    <property type="match status" value="1"/>
</dbReference>
<evidence type="ECO:0000256" key="5">
    <source>
        <dbReference type="ARBA" id="ARBA00022989"/>
    </source>
</evidence>
<keyword evidence="19" id="KW-0732">Signal</keyword>
<comment type="similarity">
    <text evidence="1">Belongs to the glutamate-gated ion channel (TC 1.A.10.1) family.</text>
</comment>
<feature type="domain" description="Ionotropic glutamate receptor C-terminal" evidence="20">
    <location>
        <begin position="411"/>
        <end position="787"/>
    </location>
</feature>
<name>A0A9R1TKN8_9HYME</name>
<feature type="domain" description="Ionotropic glutamate receptor L-glutamate and glycine-binding" evidence="21">
    <location>
        <begin position="421"/>
        <end position="491"/>
    </location>
</feature>
<keyword evidence="22" id="KW-1185">Reference proteome</keyword>
<feature type="binding site" evidence="15">
    <location>
        <position position="502"/>
    </location>
    <ligand>
        <name>L-glutamate</name>
        <dbReference type="ChEBI" id="CHEBI:29985"/>
    </ligand>
</feature>
<feature type="disulfide bond" evidence="17">
    <location>
        <begin position="80"/>
        <end position="325"/>
    </location>
</feature>
<evidence type="ECO:0000256" key="15">
    <source>
        <dbReference type="PIRSR" id="PIRSR601508-1"/>
    </source>
</evidence>
<dbReference type="PANTHER" id="PTHR18966">
    <property type="entry name" value="IONOTROPIC GLUTAMATE RECEPTOR"/>
    <property type="match status" value="1"/>
</dbReference>
<dbReference type="Pfam" id="PF00060">
    <property type="entry name" value="Lig_chan"/>
    <property type="match status" value="1"/>
</dbReference>
<evidence type="ECO:0000256" key="1">
    <source>
        <dbReference type="ARBA" id="ARBA00008685"/>
    </source>
</evidence>
<dbReference type="SMART" id="SM00079">
    <property type="entry name" value="PBPe"/>
    <property type="match status" value="1"/>
</dbReference>
<evidence type="ECO:0000256" key="6">
    <source>
        <dbReference type="ARBA" id="ARBA00023018"/>
    </source>
</evidence>
<feature type="binding site" evidence="15">
    <location>
        <position position="673"/>
    </location>
    <ligand>
        <name>L-glutamate</name>
        <dbReference type="ChEBI" id="CHEBI:29985"/>
    </ligand>
</feature>
<feature type="chain" id="PRO_5040140898" evidence="19">
    <location>
        <begin position="20"/>
        <end position="906"/>
    </location>
</feature>
<dbReference type="PRINTS" id="PR00177">
    <property type="entry name" value="NMDARECEPTOR"/>
</dbReference>
<keyword evidence="8 18" id="KW-0472">Membrane</keyword>
<keyword evidence="10" id="KW-0325">Glycoprotein</keyword>
<dbReference type="GO" id="GO:0045211">
    <property type="term" value="C:postsynaptic membrane"/>
    <property type="evidence" value="ECO:0007669"/>
    <property type="project" value="UniProtKB-SubCell"/>
</dbReference>
<evidence type="ECO:0000256" key="11">
    <source>
        <dbReference type="ARBA" id="ARBA00023257"/>
    </source>
</evidence>
<accession>A0A9R1TKN8</accession>
<keyword evidence="12" id="KW-1071">Ligand-gated ion channel</keyword>
<dbReference type="InterPro" id="IPR001320">
    <property type="entry name" value="Iontro_rcpt_C"/>
</dbReference>
<evidence type="ECO:0000256" key="9">
    <source>
        <dbReference type="ARBA" id="ARBA00023170"/>
    </source>
</evidence>
<feature type="transmembrane region" description="Helical" evidence="18">
    <location>
        <begin position="547"/>
        <end position="564"/>
    </location>
</feature>
<evidence type="ECO:0000256" key="17">
    <source>
        <dbReference type="PIRSR" id="PIRSR601508-3"/>
    </source>
</evidence>
<dbReference type="GeneID" id="105272203"/>
<dbReference type="InterPro" id="IPR001828">
    <property type="entry name" value="ANF_lig-bd_rcpt"/>
</dbReference>
<keyword evidence="13" id="KW-0407">Ion channel</keyword>
<evidence type="ECO:0000256" key="19">
    <source>
        <dbReference type="SAM" id="SignalP"/>
    </source>
</evidence>
<feature type="binding site" evidence="15">
    <location>
        <position position="674"/>
    </location>
    <ligand>
        <name>L-glutamate</name>
        <dbReference type="ChEBI" id="CHEBI:29985"/>
    </ligand>
</feature>
<dbReference type="FunFam" id="3.40.190.10:FF:000178">
    <property type="entry name" value="Glutamate receptor subunit"/>
    <property type="match status" value="1"/>
</dbReference>
<dbReference type="Gene3D" id="3.40.190.10">
    <property type="entry name" value="Periplasmic binding protein-like II"/>
    <property type="match status" value="2"/>
</dbReference>
<evidence type="ECO:0000256" key="2">
    <source>
        <dbReference type="ARBA" id="ARBA00022448"/>
    </source>
</evidence>
<keyword evidence="11" id="KW-0628">Postsynaptic cell membrane</keyword>
<organism evidence="22 23">
    <name type="scientific">Fopius arisanus</name>
    <dbReference type="NCBI Taxonomy" id="64838"/>
    <lineage>
        <taxon>Eukaryota</taxon>
        <taxon>Metazoa</taxon>
        <taxon>Ecdysozoa</taxon>
        <taxon>Arthropoda</taxon>
        <taxon>Hexapoda</taxon>
        <taxon>Insecta</taxon>
        <taxon>Pterygota</taxon>
        <taxon>Neoptera</taxon>
        <taxon>Endopterygota</taxon>
        <taxon>Hymenoptera</taxon>
        <taxon>Apocrita</taxon>
        <taxon>Ichneumonoidea</taxon>
        <taxon>Braconidae</taxon>
        <taxon>Opiinae</taxon>
        <taxon>Fopius</taxon>
    </lineage>
</organism>